<gene>
    <name evidence="2" type="ORF">C1SCF055_LOCUS5091</name>
</gene>
<evidence type="ECO:0000256" key="1">
    <source>
        <dbReference type="SAM" id="Phobius"/>
    </source>
</evidence>
<reference evidence="2" key="1">
    <citation type="submission" date="2022-10" db="EMBL/GenBank/DDBJ databases">
        <authorList>
            <person name="Chen Y."/>
            <person name="Dougan E. K."/>
            <person name="Chan C."/>
            <person name="Rhodes N."/>
            <person name="Thang M."/>
        </authorList>
    </citation>
    <scope>NUCLEOTIDE SEQUENCE</scope>
</reference>
<evidence type="ECO:0000313" key="4">
    <source>
        <dbReference type="Proteomes" id="UP001152797"/>
    </source>
</evidence>
<reference evidence="3 4" key="2">
    <citation type="submission" date="2024-05" db="EMBL/GenBank/DDBJ databases">
        <authorList>
            <person name="Chen Y."/>
            <person name="Shah S."/>
            <person name="Dougan E. K."/>
            <person name="Thang M."/>
            <person name="Chan C."/>
        </authorList>
    </citation>
    <scope>NUCLEOTIDE SEQUENCE [LARGE SCALE GENOMIC DNA]</scope>
</reference>
<dbReference type="PANTHER" id="PTHR31563:SF10">
    <property type="entry name" value="ION CHANNEL POLLUX-RELATED"/>
    <property type="match status" value="1"/>
</dbReference>
<protein>
    <submittedName>
        <fullName evidence="3">Ion channel POLLUX</fullName>
    </submittedName>
</protein>
<evidence type="ECO:0000313" key="3">
    <source>
        <dbReference type="EMBL" id="CAL4764220.1"/>
    </source>
</evidence>
<dbReference type="Gene3D" id="3.40.50.720">
    <property type="entry name" value="NAD(P)-binding Rossmann-like Domain"/>
    <property type="match status" value="1"/>
</dbReference>
<proteinExistence type="predicted"/>
<evidence type="ECO:0000313" key="2">
    <source>
        <dbReference type="EMBL" id="CAI3976908.1"/>
    </source>
</evidence>
<feature type="transmembrane region" description="Helical" evidence="1">
    <location>
        <begin position="85"/>
        <end position="106"/>
    </location>
</feature>
<organism evidence="2">
    <name type="scientific">Cladocopium goreaui</name>
    <dbReference type="NCBI Taxonomy" id="2562237"/>
    <lineage>
        <taxon>Eukaryota</taxon>
        <taxon>Sar</taxon>
        <taxon>Alveolata</taxon>
        <taxon>Dinophyceae</taxon>
        <taxon>Suessiales</taxon>
        <taxon>Symbiodiniaceae</taxon>
        <taxon>Cladocopium</taxon>
    </lineage>
</organism>
<dbReference type="Proteomes" id="UP001152797">
    <property type="component" value="Unassembled WGS sequence"/>
</dbReference>
<dbReference type="EMBL" id="CAMXCT020000305">
    <property type="protein sequence ID" value="CAL1130283.1"/>
    <property type="molecule type" value="Genomic_DNA"/>
</dbReference>
<keyword evidence="1" id="KW-0472">Membrane</keyword>
<keyword evidence="1" id="KW-1133">Transmembrane helix</keyword>
<dbReference type="AlphaFoldDB" id="A0A9P1FI10"/>
<comment type="caution">
    <text evidence="2">The sequence shown here is derived from an EMBL/GenBank/DDBJ whole genome shotgun (WGS) entry which is preliminary data.</text>
</comment>
<name>A0A9P1FI10_9DINO</name>
<keyword evidence="1" id="KW-0812">Transmembrane</keyword>
<dbReference type="InterPro" id="IPR044849">
    <property type="entry name" value="CASTOR/POLLUX/SYM8-like"/>
</dbReference>
<dbReference type="PANTHER" id="PTHR31563">
    <property type="entry name" value="ION CHANNEL POLLUX-RELATED"/>
    <property type="match status" value="1"/>
</dbReference>
<feature type="transmembrane region" description="Helical" evidence="1">
    <location>
        <begin position="148"/>
        <end position="170"/>
    </location>
</feature>
<dbReference type="EMBL" id="CAMXCT010000305">
    <property type="protein sequence ID" value="CAI3976908.1"/>
    <property type="molecule type" value="Genomic_DNA"/>
</dbReference>
<dbReference type="GO" id="GO:0006811">
    <property type="term" value="P:monoatomic ion transport"/>
    <property type="evidence" value="ECO:0007669"/>
    <property type="project" value="InterPro"/>
</dbReference>
<dbReference type="OrthoDB" id="414047at2759"/>
<dbReference type="EMBL" id="CAMXCT030000305">
    <property type="protein sequence ID" value="CAL4764220.1"/>
    <property type="molecule type" value="Genomic_DNA"/>
</dbReference>
<accession>A0A9P1FI10</accession>
<keyword evidence="4" id="KW-1185">Reference proteome</keyword>
<sequence>MEISVVPDVADVKEDRMRCSKGQKIVPEDSRTQSQKSNFAGQNGLFREKKRRTCCLCCSLKEAVRTWFALRHWRDWLQGDGRGQLVSLLAAAMILIGSGTVVWSAIGGDENANSSWEQSSWMSWGLFFDPGTQTGVSAGAPTKVKATALIFSVLGFLYNLTFLGIIVEWIRSSMDRWSKTKSRIWYGNHILILGWSEKTLYLLNELFEALRSSGDFSVSVVVLAEREVSEMHQEVQQHFYQIWEGLSFFDRRWRLLNSLKLREGITHEGDSLERAGASHAQEIILLSREGDQRNADLETVRVMVALSSLRQPVKCKVFAEVQMHEVETVLRRLHPDPTGTQVIHARAACSHILSLLATDQTVGGMITDLCSFTSGEELYVIQPLPEWQTFGQARKAFDRAVCIGVEATKPVVNAHGTRIDLCPSDDRPMEAQERLLVMASNWADVEAPTSSLFHWRSVDPDFMPSTLVSGEPDVFSKAANARSSSPTPVDAEGARKRVYVVIGWPADFAEVLALLDEKVPPGTEVHVLSERTEPQRIALCAGKGQRKLRNIELQHLVGPRTSRKMLEQLPLEKALDGVDGESQPGAILILAQLASQFMDLSEQIADDDEVGDDTLTCDSACLTSLLVIADILGENCGPRTSTPEACELLEARTYSLEAVSQKKSKIICEVLDPRTERVLWRNENLKKMAYFFRSKALETGIFMMAMSEPAVFNTLMILMSPSCPSLQVRPVQEFLPPRDTVAAFDEDAKEAKTWRELSDTVRKRGGLLVGWKSQNEECQLGKDKQNDWAEGDTLIVILPPQAPKGS</sequence>